<evidence type="ECO:0000256" key="4">
    <source>
        <dbReference type="ARBA" id="ARBA00022723"/>
    </source>
</evidence>
<keyword evidence="11" id="KW-1185">Reference proteome</keyword>
<dbReference type="PANTHER" id="PTHR43771:SF2">
    <property type="entry name" value="PHOSPHOMANNOMUTASE_PHOSPHOGLUCOMUTASE"/>
    <property type="match status" value="1"/>
</dbReference>
<dbReference type="Pfam" id="PF02880">
    <property type="entry name" value="PGM_PMM_III"/>
    <property type="match status" value="1"/>
</dbReference>
<comment type="caution">
    <text evidence="10">The sequence shown here is derived from an EMBL/GenBank/DDBJ whole genome shotgun (WGS) entry which is preliminary data.</text>
</comment>
<dbReference type="AlphaFoldDB" id="A0A399EU79"/>
<reference evidence="10 11" key="1">
    <citation type="submission" date="2018-08" db="EMBL/GenBank/DDBJ databases">
        <title>Meiothermus luteus KCTC 52599 genome sequencing project.</title>
        <authorList>
            <person name="Da Costa M.S."/>
            <person name="Albuquerque L."/>
            <person name="Raposo P."/>
            <person name="Froufe H.J.C."/>
            <person name="Barroso C.S."/>
            <person name="Egas C."/>
        </authorList>
    </citation>
    <scope>NUCLEOTIDE SEQUENCE [LARGE SCALE GENOMIC DNA]</scope>
    <source>
        <strain evidence="10 11">KCTC 52599</strain>
    </source>
</reference>
<dbReference type="Pfam" id="PF02878">
    <property type="entry name" value="PGM_PMM_I"/>
    <property type="match status" value="1"/>
</dbReference>
<evidence type="ECO:0000256" key="1">
    <source>
        <dbReference type="ARBA" id="ARBA00001946"/>
    </source>
</evidence>
<feature type="domain" description="Alpha-D-phosphohexomutase alpha/beta/alpha" evidence="9">
    <location>
        <begin position="261"/>
        <end position="360"/>
    </location>
</feature>
<dbReference type="GO" id="GO:0004614">
    <property type="term" value="F:phosphoglucomutase activity"/>
    <property type="evidence" value="ECO:0007669"/>
    <property type="project" value="UniProtKB-EC"/>
</dbReference>
<dbReference type="InterPro" id="IPR005844">
    <property type="entry name" value="A-D-PHexomutase_a/b/a-I"/>
</dbReference>
<feature type="domain" description="Alpha-D-phosphohexomutase alpha/beta/alpha" evidence="7">
    <location>
        <begin position="9"/>
        <end position="133"/>
    </location>
</feature>
<dbReference type="OrthoDB" id="9806956at2"/>
<dbReference type="Pfam" id="PF02879">
    <property type="entry name" value="PGM_PMM_II"/>
    <property type="match status" value="1"/>
</dbReference>
<dbReference type="InterPro" id="IPR005846">
    <property type="entry name" value="A-D-PHexomutase_a/b/a-III"/>
</dbReference>
<protein>
    <submittedName>
        <fullName evidence="10">Phosphoglucomutase</fullName>
        <ecNumber evidence="10">5.4.2.2</ecNumber>
    </submittedName>
</protein>
<dbReference type="EC" id="5.4.2.2" evidence="10"/>
<accession>A0A399EU79</accession>
<comment type="cofactor">
    <cofactor evidence="1">
        <name>Mg(2+)</name>
        <dbReference type="ChEBI" id="CHEBI:18420"/>
    </cofactor>
</comment>
<dbReference type="GO" id="GO:0005975">
    <property type="term" value="P:carbohydrate metabolic process"/>
    <property type="evidence" value="ECO:0007669"/>
    <property type="project" value="InterPro"/>
</dbReference>
<comment type="similarity">
    <text evidence="2">Belongs to the phosphohexose mutase family.</text>
</comment>
<name>A0A399EU79_9DEIN</name>
<keyword evidence="5" id="KW-0460">Magnesium</keyword>
<evidence type="ECO:0000313" key="11">
    <source>
        <dbReference type="Proteomes" id="UP000265800"/>
    </source>
</evidence>
<evidence type="ECO:0000256" key="2">
    <source>
        <dbReference type="ARBA" id="ARBA00010231"/>
    </source>
</evidence>
<dbReference type="Proteomes" id="UP000265800">
    <property type="component" value="Unassembled WGS sequence"/>
</dbReference>
<evidence type="ECO:0000259" key="8">
    <source>
        <dbReference type="Pfam" id="PF02879"/>
    </source>
</evidence>
<sequence>MAEIQLDSEGWQAVIAEDFTFENAARLARAYAAHLLAQGGRRVAVGYDTRFLSARFAERVAGVISAEGLEVHLAKTPLPTPALSFAVRHLGADGGVMVTGGGRPAEYLGLAFKDREGGPLAPQALAAVEERLQPAASEGKGAYQTFDVRRPYYQALLAHLDREALAAYGGVLYHESLGGATGGWVSGFVKEAGLRLELRELHAVPDALFYGVVPLPEPKSLFTVTTLLRAEQDPAFAVVHDGDGGRLGVVLAGGRRLSSEEVFALLLYHLHQKGLRGRVVSGFGHGGALSRLAGRLGLEFEATSDPAEALQARGALLVGEPSGRFCFGPHLPQSDGLLAGLLLLEMVAQSGQSLGQWLQEMGLLERVE</sequence>
<evidence type="ECO:0000259" key="9">
    <source>
        <dbReference type="Pfam" id="PF02880"/>
    </source>
</evidence>
<evidence type="ECO:0000313" key="10">
    <source>
        <dbReference type="EMBL" id="RIH85791.1"/>
    </source>
</evidence>
<dbReference type="RefSeq" id="WP_119360112.1">
    <property type="nucleotide sequence ID" value="NZ_QWKZ01000040.1"/>
</dbReference>
<feature type="domain" description="Alpha-D-phosphohexomutase alpha/beta/alpha" evidence="8">
    <location>
        <begin position="151"/>
        <end position="250"/>
    </location>
</feature>
<evidence type="ECO:0000256" key="5">
    <source>
        <dbReference type="ARBA" id="ARBA00022842"/>
    </source>
</evidence>
<dbReference type="EMBL" id="QWKZ01000040">
    <property type="protein sequence ID" value="RIH85791.1"/>
    <property type="molecule type" value="Genomic_DNA"/>
</dbReference>
<organism evidence="10 11">
    <name type="scientific">Meiothermus luteus</name>
    <dbReference type="NCBI Taxonomy" id="2026184"/>
    <lineage>
        <taxon>Bacteria</taxon>
        <taxon>Thermotogati</taxon>
        <taxon>Deinococcota</taxon>
        <taxon>Deinococci</taxon>
        <taxon>Thermales</taxon>
        <taxon>Thermaceae</taxon>
        <taxon>Meiothermus</taxon>
    </lineage>
</organism>
<dbReference type="Gene3D" id="3.40.120.10">
    <property type="entry name" value="Alpha-D-Glucose-1,6-Bisphosphate, subunit A, domain 3"/>
    <property type="match status" value="3"/>
</dbReference>
<keyword evidence="3" id="KW-0597">Phosphoprotein</keyword>
<evidence type="ECO:0000256" key="6">
    <source>
        <dbReference type="ARBA" id="ARBA00023235"/>
    </source>
</evidence>
<dbReference type="PANTHER" id="PTHR43771">
    <property type="entry name" value="PHOSPHOMANNOMUTASE"/>
    <property type="match status" value="1"/>
</dbReference>
<dbReference type="GO" id="GO:0046872">
    <property type="term" value="F:metal ion binding"/>
    <property type="evidence" value="ECO:0007669"/>
    <property type="project" value="UniProtKB-KW"/>
</dbReference>
<proteinExistence type="inferred from homology"/>
<keyword evidence="4" id="KW-0479">Metal-binding</keyword>
<keyword evidence="6 10" id="KW-0413">Isomerase</keyword>
<evidence type="ECO:0000259" key="7">
    <source>
        <dbReference type="Pfam" id="PF02878"/>
    </source>
</evidence>
<dbReference type="InterPro" id="IPR016055">
    <property type="entry name" value="A-D-PHexomutase_a/b/a-I/II/III"/>
</dbReference>
<evidence type="ECO:0000256" key="3">
    <source>
        <dbReference type="ARBA" id="ARBA00022553"/>
    </source>
</evidence>
<gene>
    <name evidence="10" type="primary">pgcA</name>
    <name evidence="10" type="ORF">Mlute_01482</name>
</gene>
<dbReference type="SUPFAM" id="SSF53738">
    <property type="entry name" value="Phosphoglucomutase, first 3 domains"/>
    <property type="match status" value="3"/>
</dbReference>
<dbReference type="InterPro" id="IPR005845">
    <property type="entry name" value="A-D-PHexomutase_a/b/a-II"/>
</dbReference>